<organism evidence="2 3">
    <name type="scientific">Spirosoma aureum</name>
    <dbReference type="NCBI Taxonomy" id="2692134"/>
    <lineage>
        <taxon>Bacteria</taxon>
        <taxon>Pseudomonadati</taxon>
        <taxon>Bacteroidota</taxon>
        <taxon>Cytophagia</taxon>
        <taxon>Cytophagales</taxon>
        <taxon>Cytophagaceae</taxon>
        <taxon>Spirosoma</taxon>
    </lineage>
</organism>
<dbReference type="KEGG" id="spib:G8759_11540"/>
<proteinExistence type="predicted"/>
<dbReference type="GO" id="GO:0016787">
    <property type="term" value="F:hydrolase activity"/>
    <property type="evidence" value="ECO:0007669"/>
    <property type="project" value="InterPro"/>
</dbReference>
<dbReference type="EMBL" id="CP050063">
    <property type="protein sequence ID" value="QIP13214.1"/>
    <property type="molecule type" value="Genomic_DNA"/>
</dbReference>
<sequence length="234" mass="26898">MTILTISDLHGRSVWREADLNTYDQVIFLGDYTDSYIFDDETIYNNLSAIIELKHREPNRFVLLIGNHDAQYLHYPQYRCSGFRSWAQPELSVLFDKHRDLFQVAYQHGSYLFSHAGVTNQWLARLLAKTRQEETTISPDKNLADLINNSHKQPLPIQSVLFEVSARRGGYDAFSGPVWADQSESSLDYLLNFHQVVGHTPVDKFTTIGTKSSSITYTDVLQTRTAFYEIIIPD</sequence>
<dbReference type="Gene3D" id="3.60.21.10">
    <property type="match status" value="1"/>
</dbReference>
<gene>
    <name evidence="2" type="ORF">G8759_11540</name>
</gene>
<protein>
    <submittedName>
        <fullName evidence="2">Metallophosphoesterase</fullName>
    </submittedName>
</protein>
<dbReference type="RefSeq" id="WP_167208068.1">
    <property type="nucleotide sequence ID" value="NZ_CP050063.1"/>
</dbReference>
<dbReference type="Proteomes" id="UP000501802">
    <property type="component" value="Chromosome"/>
</dbReference>
<name>A0A6G9ALJ8_9BACT</name>
<dbReference type="InterPro" id="IPR004843">
    <property type="entry name" value="Calcineurin-like_PHP"/>
</dbReference>
<evidence type="ECO:0000313" key="3">
    <source>
        <dbReference type="Proteomes" id="UP000501802"/>
    </source>
</evidence>
<evidence type="ECO:0000259" key="1">
    <source>
        <dbReference type="Pfam" id="PF00149"/>
    </source>
</evidence>
<accession>A0A6G9ALJ8</accession>
<reference evidence="2 3" key="1">
    <citation type="submission" date="2020-03" db="EMBL/GenBank/DDBJ databases">
        <authorList>
            <person name="Kim M.K."/>
        </authorList>
    </citation>
    <scope>NUCLEOTIDE SEQUENCE [LARGE SCALE GENOMIC DNA]</scope>
    <source>
        <strain evidence="2 3">BT328</strain>
    </source>
</reference>
<dbReference type="Pfam" id="PF00149">
    <property type="entry name" value="Metallophos"/>
    <property type="match status" value="1"/>
</dbReference>
<dbReference type="AlphaFoldDB" id="A0A6G9ALJ8"/>
<dbReference type="SUPFAM" id="SSF56300">
    <property type="entry name" value="Metallo-dependent phosphatases"/>
    <property type="match status" value="1"/>
</dbReference>
<keyword evidence="3" id="KW-1185">Reference proteome</keyword>
<feature type="domain" description="Calcineurin-like phosphoesterase" evidence="1">
    <location>
        <begin position="1"/>
        <end position="202"/>
    </location>
</feature>
<evidence type="ECO:0000313" key="2">
    <source>
        <dbReference type="EMBL" id="QIP13214.1"/>
    </source>
</evidence>
<dbReference type="InterPro" id="IPR029052">
    <property type="entry name" value="Metallo-depent_PP-like"/>
</dbReference>